<proteinExistence type="predicted"/>
<keyword evidence="2" id="KW-1185">Reference proteome</keyword>
<evidence type="ECO:0000313" key="1">
    <source>
        <dbReference type="EMBL" id="CAK8675501.1"/>
    </source>
</evidence>
<name>A0ABP0F9M8_CLALP</name>
<evidence type="ECO:0000313" key="2">
    <source>
        <dbReference type="Proteomes" id="UP001642483"/>
    </source>
</evidence>
<organism evidence="1 2">
    <name type="scientific">Clavelina lepadiformis</name>
    <name type="common">Light-bulb sea squirt</name>
    <name type="synonym">Ascidia lepadiformis</name>
    <dbReference type="NCBI Taxonomy" id="159417"/>
    <lineage>
        <taxon>Eukaryota</taxon>
        <taxon>Metazoa</taxon>
        <taxon>Chordata</taxon>
        <taxon>Tunicata</taxon>
        <taxon>Ascidiacea</taxon>
        <taxon>Aplousobranchia</taxon>
        <taxon>Clavelinidae</taxon>
        <taxon>Clavelina</taxon>
    </lineage>
</organism>
<gene>
    <name evidence="1" type="ORF">CVLEPA_LOCUS5078</name>
</gene>
<sequence>MTEGLHPKMGIKAQQKKTVLESFLGLGRSLSYLQLLESLFKKLASRVTLIRKLIVIAGGLGIAAESKRATPCIVSMATKKYYLSCYLARMNVNMNTCLDTSVQNFVVLS</sequence>
<dbReference type="EMBL" id="CAWYQH010000024">
    <property type="protein sequence ID" value="CAK8675501.1"/>
    <property type="molecule type" value="Genomic_DNA"/>
</dbReference>
<dbReference type="Proteomes" id="UP001642483">
    <property type="component" value="Unassembled WGS sequence"/>
</dbReference>
<protein>
    <submittedName>
        <fullName evidence="1">Uncharacterized protein</fullName>
    </submittedName>
</protein>
<accession>A0ABP0F9M8</accession>
<comment type="caution">
    <text evidence="1">The sequence shown here is derived from an EMBL/GenBank/DDBJ whole genome shotgun (WGS) entry which is preliminary data.</text>
</comment>
<reference evidence="1 2" key="1">
    <citation type="submission" date="2024-02" db="EMBL/GenBank/DDBJ databases">
        <authorList>
            <person name="Daric V."/>
            <person name="Darras S."/>
        </authorList>
    </citation>
    <scope>NUCLEOTIDE SEQUENCE [LARGE SCALE GENOMIC DNA]</scope>
</reference>